<keyword evidence="2" id="KW-1133">Transmembrane helix</keyword>
<evidence type="ECO:0000256" key="1">
    <source>
        <dbReference type="SAM" id="MobiDB-lite"/>
    </source>
</evidence>
<accession>A0A427Y9E0</accession>
<feature type="region of interest" description="Disordered" evidence="1">
    <location>
        <begin position="24"/>
        <end position="76"/>
    </location>
</feature>
<proteinExistence type="predicted"/>
<keyword evidence="2" id="KW-0812">Transmembrane</keyword>
<dbReference type="Proteomes" id="UP000279236">
    <property type="component" value="Unassembled WGS sequence"/>
</dbReference>
<sequence>MTASAQTNGHDMYESLAERGYADVVGHKPSGNPHAHSQPPTHTREKSLSGTGALSKPDAFDGHHHSHGPSRGLSPRSVGKAMLSRFLRAVRRGNLPFLIIFLTALFVFFGALAGIGYVDPDIASNTPAAAQPAREFVVGEPVFDPSDAQLEREARAAEQRALEEVWARQKRPNAGAWMQKQRNDRAVRFKILNGGAAPALPWETDERTEDAEVA</sequence>
<comment type="caution">
    <text evidence="3">The sequence shown here is derived from an EMBL/GenBank/DDBJ whole genome shotgun (WGS) entry which is preliminary data.</text>
</comment>
<keyword evidence="2" id="KW-0472">Membrane</keyword>
<dbReference type="EMBL" id="RSCE01000001">
    <property type="protein sequence ID" value="RSH87761.1"/>
    <property type="molecule type" value="Genomic_DNA"/>
</dbReference>
<gene>
    <name evidence="3" type="ORF">EHS24_000277</name>
</gene>
<dbReference type="AlphaFoldDB" id="A0A427Y9E0"/>
<name>A0A427Y9E0_9TREE</name>
<reference evidence="3 4" key="1">
    <citation type="submission" date="2018-11" db="EMBL/GenBank/DDBJ databases">
        <title>Genome sequence of Apiotrichum porosum DSM 27194.</title>
        <authorList>
            <person name="Aliyu H."/>
            <person name="Gorte O."/>
            <person name="Ochsenreither K."/>
        </authorList>
    </citation>
    <scope>NUCLEOTIDE SEQUENCE [LARGE SCALE GENOMIC DNA]</scope>
    <source>
        <strain evidence="3 4">DSM 27194</strain>
    </source>
</reference>
<dbReference type="OrthoDB" id="2564511at2759"/>
<dbReference type="RefSeq" id="XP_028479969.1">
    <property type="nucleotide sequence ID" value="XM_028616112.1"/>
</dbReference>
<dbReference type="GeneID" id="39584820"/>
<keyword evidence="4" id="KW-1185">Reference proteome</keyword>
<evidence type="ECO:0000256" key="2">
    <source>
        <dbReference type="SAM" id="Phobius"/>
    </source>
</evidence>
<organism evidence="3 4">
    <name type="scientific">Apiotrichum porosum</name>
    <dbReference type="NCBI Taxonomy" id="105984"/>
    <lineage>
        <taxon>Eukaryota</taxon>
        <taxon>Fungi</taxon>
        <taxon>Dikarya</taxon>
        <taxon>Basidiomycota</taxon>
        <taxon>Agaricomycotina</taxon>
        <taxon>Tremellomycetes</taxon>
        <taxon>Trichosporonales</taxon>
        <taxon>Trichosporonaceae</taxon>
        <taxon>Apiotrichum</taxon>
    </lineage>
</organism>
<evidence type="ECO:0000313" key="4">
    <source>
        <dbReference type="Proteomes" id="UP000279236"/>
    </source>
</evidence>
<protein>
    <submittedName>
        <fullName evidence="3">Uncharacterized protein</fullName>
    </submittedName>
</protein>
<evidence type="ECO:0000313" key="3">
    <source>
        <dbReference type="EMBL" id="RSH87761.1"/>
    </source>
</evidence>
<feature type="transmembrane region" description="Helical" evidence="2">
    <location>
        <begin position="95"/>
        <end position="118"/>
    </location>
</feature>